<dbReference type="PANTHER" id="PTHR43133">
    <property type="entry name" value="RNA POLYMERASE ECF-TYPE SIGMA FACTO"/>
    <property type="match status" value="1"/>
</dbReference>
<feature type="domain" description="RNA polymerase sigma factor 70 region 4 type 2" evidence="8">
    <location>
        <begin position="106"/>
        <end position="153"/>
    </location>
</feature>
<evidence type="ECO:0000256" key="3">
    <source>
        <dbReference type="ARBA" id="ARBA00023082"/>
    </source>
</evidence>
<evidence type="ECO:0000256" key="4">
    <source>
        <dbReference type="ARBA" id="ARBA00023125"/>
    </source>
</evidence>
<dbReference type="RefSeq" id="WP_378194213.1">
    <property type="nucleotide sequence ID" value="NZ_JBHLZP010000006.1"/>
</dbReference>
<keyword evidence="5" id="KW-0804">Transcription</keyword>
<dbReference type="Pfam" id="PF04542">
    <property type="entry name" value="Sigma70_r2"/>
    <property type="match status" value="1"/>
</dbReference>
<dbReference type="InterPro" id="IPR013324">
    <property type="entry name" value="RNA_pol_sigma_r3/r4-like"/>
</dbReference>
<dbReference type="Proteomes" id="UP001589627">
    <property type="component" value="Unassembled WGS sequence"/>
</dbReference>
<dbReference type="InterPro" id="IPR007627">
    <property type="entry name" value="RNA_pol_sigma70_r2"/>
</dbReference>
<keyword evidence="4" id="KW-0238">DNA-binding</keyword>
<evidence type="ECO:0000259" key="8">
    <source>
        <dbReference type="Pfam" id="PF08281"/>
    </source>
</evidence>
<keyword evidence="3" id="KW-0731">Sigma factor</keyword>
<dbReference type="EMBL" id="JBHLZP010000006">
    <property type="protein sequence ID" value="MFB9831009.1"/>
    <property type="molecule type" value="Genomic_DNA"/>
</dbReference>
<dbReference type="InterPro" id="IPR013325">
    <property type="entry name" value="RNA_pol_sigma_r2"/>
</dbReference>
<dbReference type="InterPro" id="IPR014284">
    <property type="entry name" value="RNA_pol_sigma-70_dom"/>
</dbReference>
<evidence type="ECO:0000259" key="7">
    <source>
        <dbReference type="Pfam" id="PF04542"/>
    </source>
</evidence>
<feature type="domain" description="RNA polymerase sigma-70 region 2" evidence="7">
    <location>
        <begin position="8"/>
        <end position="62"/>
    </location>
</feature>
<name>A0ABV5Y7L0_9ACTN</name>
<accession>A0ABV5Y7L0</accession>
<evidence type="ECO:0000256" key="6">
    <source>
        <dbReference type="SAM" id="MobiDB-lite"/>
    </source>
</evidence>
<protein>
    <submittedName>
        <fullName evidence="9">RNA polymerase sigma factor</fullName>
    </submittedName>
</protein>
<evidence type="ECO:0000313" key="10">
    <source>
        <dbReference type="Proteomes" id="UP001589627"/>
    </source>
</evidence>
<organism evidence="9 10">
    <name type="scientific">Actinoallomurus acaciae</name>
    <dbReference type="NCBI Taxonomy" id="502577"/>
    <lineage>
        <taxon>Bacteria</taxon>
        <taxon>Bacillati</taxon>
        <taxon>Actinomycetota</taxon>
        <taxon>Actinomycetes</taxon>
        <taxon>Streptosporangiales</taxon>
        <taxon>Thermomonosporaceae</taxon>
        <taxon>Actinoallomurus</taxon>
    </lineage>
</organism>
<feature type="region of interest" description="Disordered" evidence="6">
    <location>
        <begin position="66"/>
        <end position="93"/>
    </location>
</feature>
<dbReference type="Gene3D" id="1.10.1740.10">
    <property type="match status" value="1"/>
</dbReference>
<keyword evidence="10" id="KW-1185">Reference proteome</keyword>
<dbReference type="InterPro" id="IPR036388">
    <property type="entry name" value="WH-like_DNA-bd_sf"/>
</dbReference>
<evidence type="ECO:0000256" key="2">
    <source>
        <dbReference type="ARBA" id="ARBA00023015"/>
    </source>
</evidence>
<gene>
    <name evidence="9" type="ORF">ACFFNX_02240</name>
</gene>
<sequence>MDFEDFVRAKRSNLIWFLLSHGANRHEAEDATQVAFIEVWRKWDTITENPWGWVCTVALRRFWRSSPKAAAGPAREDPAGQVPERTEFPSAADKVELSEQERAVCAMLADLPIKQRQVMALRYDGFSNREIADRLGIDPSAVRHTVLRAKSRLRHLGALTQEDAG</sequence>
<evidence type="ECO:0000256" key="5">
    <source>
        <dbReference type="ARBA" id="ARBA00023163"/>
    </source>
</evidence>
<dbReference type="NCBIfam" id="TIGR02937">
    <property type="entry name" value="sigma70-ECF"/>
    <property type="match status" value="1"/>
</dbReference>
<evidence type="ECO:0000313" key="9">
    <source>
        <dbReference type="EMBL" id="MFB9831009.1"/>
    </source>
</evidence>
<dbReference type="Gene3D" id="1.10.10.10">
    <property type="entry name" value="Winged helix-like DNA-binding domain superfamily/Winged helix DNA-binding domain"/>
    <property type="match status" value="1"/>
</dbReference>
<comment type="caution">
    <text evidence="9">The sequence shown here is derived from an EMBL/GenBank/DDBJ whole genome shotgun (WGS) entry which is preliminary data.</text>
</comment>
<dbReference type="InterPro" id="IPR013249">
    <property type="entry name" value="RNA_pol_sigma70_r4_t2"/>
</dbReference>
<reference evidence="9 10" key="1">
    <citation type="submission" date="2024-09" db="EMBL/GenBank/DDBJ databases">
        <authorList>
            <person name="Sun Q."/>
            <person name="Mori K."/>
        </authorList>
    </citation>
    <scope>NUCLEOTIDE SEQUENCE [LARGE SCALE GENOMIC DNA]</scope>
    <source>
        <strain evidence="9 10">TBRC 0563</strain>
    </source>
</reference>
<dbReference type="SUPFAM" id="SSF88659">
    <property type="entry name" value="Sigma3 and sigma4 domains of RNA polymerase sigma factors"/>
    <property type="match status" value="1"/>
</dbReference>
<proteinExistence type="inferred from homology"/>
<dbReference type="SUPFAM" id="SSF88946">
    <property type="entry name" value="Sigma2 domain of RNA polymerase sigma factors"/>
    <property type="match status" value="1"/>
</dbReference>
<evidence type="ECO:0000256" key="1">
    <source>
        <dbReference type="ARBA" id="ARBA00010641"/>
    </source>
</evidence>
<dbReference type="InterPro" id="IPR039425">
    <property type="entry name" value="RNA_pol_sigma-70-like"/>
</dbReference>
<dbReference type="CDD" id="cd06171">
    <property type="entry name" value="Sigma70_r4"/>
    <property type="match status" value="1"/>
</dbReference>
<dbReference type="PANTHER" id="PTHR43133:SF8">
    <property type="entry name" value="RNA POLYMERASE SIGMA FACTOR HI_1459-RELATED"/>
    <property type="match status" value="1"/>
</dbReference>
<dbReference type="Pfam" id="PF08281">
    <property type="entry name" value="Sigma70_r4_2"/>
    <property type="match status" value="1"/>
</dbReference>
<keyword evidence="2" id="KW-0805">Transcription regulation</keyword>
<comment type="similarity">
    <text evidence="1">Belongs to the sigma-70 factor family. ECF subfamily.</text>
</comment>